<dbReference type="SMART" id="SM00449">
    <property type="entry name" value="SPRY"/>
    <property type="match status" value="1"/>
</dbReference>
<evidence type="ECO:0000313" key="17">
    <source>
        <dbReference type="EnsemblMetazoa" id="AALB003978-PA"/>
    </source>
</evidence>
<dbReference type="GO" id="GO:0006633">
    <property type="term" value="P:fatty acid biosynthetic process"/>
    <property type="evidence" value="ECO:0007669"/>
    <property type="project" value="UniProtKB-KW"/>
</dbReference>
<dbReference type="CDD" id="cd12876">
    <property type="entry name" value="SPRY_SOCS3"/>
    <property type="match status" value="1"/>
</dbReference>
<dbReference type="Gene3D" id="1.10.1200.10">
    <property type="entry name" value="ACP-like"/>
    <property type="match status" value="1"/>
</dbReference>
<keyword evidence="6" id="KW-0597">Phosphoprotein</keyword>
<evidence type="ECO:0000256" key="8">
    <source>
        <dbReference type="ARBA" id="ARBA00022786"/>
    </source>
</evidence>
<organism evidence="17 18">
    <name type="scientific">Anopheles albimanus</name>
    <name type="common">New world malaria mosquito</name>
    <dbReference type="NCBI Taxonomy" id="7167"/>
    <lineage>
        <taxon>Eukaryota</taxon>
        <taxon>Metazoa</taxon>
        <taxon>Ecdysozoa</taxon>
        <taxon>Arthropoda</taxon>
        <taxon>Hexapoda</taxon>
        <taxon>Insecta</taxon>
        <taxon>Pterygota</taxon>
        <taxon>Neoptera</taxon>
        <taxon>Endopterygota</taxon>
        <taxon>Diptera</taxon>
        <taxon>Nematocera</taxon>
        <taxon>Culicoidea</taxon>
        <taxon>Culicidae</taxon>
        <taxon>Anophelinae</taxon>
        <taxon>Anopheles</taxon>
    </lineage>
</organism>
<evidence type="ECO:0000256" key="7">
    <source>
        <dbReference type="ARBA" id="ARBA00022660"/>
    </source>
</evidence>
<keyword evidence="14 15" id="KW-0275">Fatty acid biosynthesis</keyword>
<reference evidence="17" key="2">
    <citation type="submission" date="2022-08" db="UniProtKB">
        <authorList>
            <consortium name="EnsemblMetazoa"/>
        </authorList>
    </citation>
    <scope>IDENTIFICATION</scope>
    <source>
        <strain evidence="17">STECLA/ALBI9_A</strain>
    </source>
</reference>
<keyword evidence="13" id="KW-0496">Mitochondrion</keyword>
<feature type="compositionally biased region" description="Polar residues" evidence="16">
    <location>
        <begin position="331"/>
        <end position="348"/>
    </location>
</feature>
<dbReference type="SUPFAM" id="SSF47336">
    <property type="entry name" value="ACP-like"/>
    <property type="match status" value="1"/>
</dbReference>
<dbReference type="HAMAP" id="MF_01217">
    <property type="entry name" value="Acyl_carrier"/>
    <property type="match status" value="1"/>
</dbReference>
<evidence type="ECO:0000313" key="18">
    <source>
        <dbReference type="Proteomes" id="UP000069272"/>
    </source>
</evidence>
<evidence type="ECO:0000256" key="11">
    <source>
        <dbReference type="ARBA" id="ARBA00022982"/>
    </source>
</evidence>
<dbReference type="GO" id="GO:0019005">
    <property type="term" value="C:SCF ubiquitin ligase complex"/>
    <property type="evidence" value="ECO:0007669"/>
    <property type="project" value="TreeGrafter"/>
</dbReference>
<feature type="region of interest" description="Disordered" evidence="16">
    <location>
        <begin position="327"/>
        <end position="352"/>
    </location>
</feature>
<keyword evidence="3" id="KW-0813">Transport</keyword>
<name>A0A182FBU4_ANOAL</name>
<evidence type="ECO:0000256" key="15">
    <source>
        <dbReference type="RuleBase" id="RU000722"/>
    </source>
</evidence>
<evidence type="ECO:0000256" key="1">
    <source>
        <dbReference type="ARBA" id="ARBA00004173"/>
    </source>
</evidence>
<evidence type="ECO:0000256" key="10">
    <source>
        <dbReference type="ARBA" id="ARBA00022946"/>
    </source>
</evidence>
<keyword evidence="4 15" id="KW-0596">Phosphopantetheine</keyword>
<dbReference type="Proteomes" id="UP000069272">
    <property type="component" value="Chromosome 3R"/>
</dbReference>
<dbReference type="VEuPathDB" id="VectorBase:AALB20_034667"/>
<dbReference type="GO" id="GO:0045271">
    <property type="term" value="C:respiratory chain complex I"/>
    <property type="evidence" value="ECO:0007669"/>
    <property type="project" value="UniProtKB-ARBA"/>
</dbReference>
<protein>
    <recommendedName>
        <fullName evidence="15">Acyl carrier protein</fullName>
    </recommendedName>
</protein>
<dbReference type="InterPro" id="IPR013320">
    <property type="entry name" value="ConA-like_dom_sf"/>
</dbReference>
<keyword evidence="10" id="KW-0809">Transit peptide</keyword>
<proteinExistence type="inferred from homology"/>
<evidence type="ECO:0000256" key="2">
    <source>
        <dbReference type="ARBA" id="ARBA00010930"/>
    </source>
</evidence>
<evidence type="ECO:0000256" key="12">
    <source>
        <dbReference type="ARBA" id="ARBA00023098"/>
    </source>
</evidence>
<keyword evidence="5 15" id="KW-0444">Lipid biosynthesis</keyword>
<dbReference type="NCBIfam" id="NF002148">
    <property type="entry name" value="PRK00982.1-2"/>
    <property type="match status" value="1"/>
</dbReference>
<dbReference type="PANTHER" id="PTHR12245">
    <property type="entry name" value="SPRY DOMAIN CONTAINING SOCS BOX PROTEIN"/>
    <property type="match status" value="1"/>
</dbReference>
<evidence type="ECO:0000256" key="6">
    <source>
        <dbReference type="ARBA" id="ARBA00022553"/>
    </source>
</evidence>
<dbReference type="PROSITE" id="PS50075">
    <property type="entry name" value="CARRIER"/>
    <property type="match status" value="1"/>
</dbReference>
<keyword evidence="8" id="KW-0833">Ubl conjugation pathway</keyword>
<evidence type="ECO:0000256" key="13">
    <source>
        <dbReference type="ARBA" id="ARBA00023128"/>
    </source>
</evidence>
<dbReference type="AlphaFoldDB" id="A0A182FBU4"/>
<dbReference type="EnsemblMetazoa" id="AALB003978-RA">
    <property type="protein sequence ID" value="AALB003978-PA"/>
    <property type="gene ID" value="AALB003978"/>
</dbReference>
<dbReference type="InterPro" id="IPR003231">
    <property type="entry name" value="ACP"/>
</dbReference>
<keyword evidence="12" id="KW-0443">Lipid metabolism</keyword>
<dbReference type="InterPro" id="IPR001870">
    <property type="entry name" value="B30.2/SPRY"/>
</dbReference>
<keyword evidence="18" id="KW-1185">Reference proteome</keyword>
<dbReference type="GO" id="GO:0043161">
    <property type="term" value="P:proteasome-mediated ubiquitin-dependent protein catabolic process"/>
    <property type="evidence" value="ECO:0007669"/>
    <property type="project" value="TreeGrafter"/>
</dbReference>
<reference evidence="17 18" key="1">
    <citation type="journal article" date="2017" name="G3 (Bethesda)">
        <title>The Physical Genome Mapping of Anopheles albimanus Corrected Scaffold Misassemblies and Identified Interarm Rearrangements in Genus Anopheles.</title>
        <authorList>
            <person name="Artemov G.N."/>
            <person name="Peery A.N."/>
            <person name="Jiang X."/>
            <person name="Tu Z."/>
            <person name="Stegniy V.N."/>
            <person name="Sharakhova M.V."/>
            <person name="Sharakhov I.V."/>
        </authorList>
    </citation>
    <scope>NUCLEOTIDE SEQUENCE [LARGE SCALE GENOMIC DNA]</scope>
    <source>
        <strain evidence="17 18">ALBI9_A</strain>
    </source>
</reference>
<dbReference type="GO" id="GO:0031966">
    <property type="term" value="C:mitochondrial membrane"/>
    <property type="evidence" value="ECO:0007669"/>
    <property type="project" value="UniProtKB-ARBA"/>
</dbReference>
<comment type="subcellular location">
    <subcellularLocation>
        <location evidence="1">Mitochondrion</location>
    </subcellularLocation>
</comment>
<dbReference type="InterPro" id="IPR009081">
    <property type="entry name" value="PP-bd_ACP"/>
</dbReference>
<dbReference type="Pfam" id="PF00622">
    <property type="entry name" value="SPRY"/>
    <property type="match status" value="1"/>
</dbReference>
<dbReference type="PROSITE" id="PS50188">
    <property type="entry name" value="B302_SPRY"/>
    <property type="match status" value="1"/>
</dbReference>
<dbReference type="InterPro" id="IPR035754">
    <property type="entry name" value="SPRY_SPSB3"/>
</dbReference>
<dbReference type="VEuPathDB" id="VectorBase:AALB003978"/>
<evidence type="ECO:0000256" key="4">
    <source>
        <dbReference type="ARBA" id="ARBA00022450"/>
    </source>
</evidence>
<evidence type="ECO:0000256" key="5">
    <source>
        <dbReference type="ARBA" id="ARBA00022516"/>
    </source>
</evidence>
<evidence type="ECO:0000256" key="16">
    <source>
        <dbReference type="SAM" id="MobiDB-lite"/>
    </source>
</evidence>
<dbReference type="Pfam" id="PF00550">
    <property type="entry name" value="PP-binding"/>
    <property type="match status" value="1"/>
</dbReference>
<dbReference type="InterPro" id="IPR003877">
    <property type="entry name" value="SPRY_dom"/>
</dbReference>
<accession>A0A182FBU4</accession>
<keyword evidence="11" id="KW-0249">Electron transport</keyword>
<dbReference type="Gene3D" id="2.60.120.920">
    <property type="match status" value="1"/>
</dbReference>
<dbReference type="SUPFAM" id="SSF49899">
    <property type="entry name" value="Concanavalin A-like lectins/glucanases"/>
    <property type="match status" value="1"/>
</dbReference>
<keyword evidence="7" id="KW-0679">Respiratory chain</keyword>
<dbReference type="VEuPathDB" id="VectorBase:AALB20_038201"/>
<dbReference type="FunFam" id="1.10.1200.10:FF:000008">
    <property type="entry name" value="Acyl carrier protein"/>
    <property type="match status" value="1"/>
</dbReference>
<evidence type="ECO:0000256" key="14">
    <source>
        <dbReference type="ARBA" id="ARBA00023160"/>
    </source>
</evidence>
<sequence length="578" mass="64661">MSVGQRAKSLGLIRAANNENRSVPFCNCEYPVATRWRNSPKKIIPCRCGEDTSTRLDWSWDEESPADTLIKGTEIVFHPVYSQGTSVVRGKEPLKRGRHHYWELKMLTPLSGTDIMLGIGTDKVDLRRHRFTFASVLGLDDQSWGYSYRGLAQHNGQLKYYGKKYSQGRIIGIYVDMYRGTVEFFLNRRSLGRAYDGIPREDGVSIYPMACSTSSKSSIKLINAASFEDNLRFSCMKVICKYPKLLDQIKVIPGLKPMVQELWFLQFKEPKQSDEFERNNLHLADEAVLCGKKLKLASTERPPGDGASSSESEINSEAQLYDNMLKVGDLGSNSQPSPADCHSATSDSNSEDDELSVMISKEFFSKPASSRNNAGIGMASLVNSVRGLACRNTPLLRCLALRSVSSSATTTVRVDAKCNQKVLTVAGASNSFAALLSPFEQKVWNPARSFATKPAVEEVKQRVLKVVAAYDKVSADKQNGRWQLAIVRQYSAKEPLTLQLIKERVLLVLKLYDKVNPEKLTLESHFINDLGLDSLDHVEVIMAMEDEFGFEIPDGDAEKLFRPADIVQYIADKEDIYE</sequence>
<comment type="function">
    <text evidence="15">Carrier of the growing fatty acid chain in fatty acid biosynthesis.</text>
</comment>
<keyword evidence="9" id="KW-0276">Fatty acid metabolism</keyword>
<dbReference type="STRING" id="7167.A0A182FBU4"/>
<dbReference type="InterPro" id="IPR050672">
    <property type="entry name" value="FBXO45-Fsn/SPSB_families"/>
</dbReference>
<comment type="similarity">
    <text evidence="2">Belongs to the acyl carrier protein (ACP) family.</text>
</comment>
<dbReference type="InterPro" id="IPR043136">
    <property type="entry name" value="B30.2/SPRY_sf"/>
</dbReference>
<evidence type="ECO:0000256" key="3">
    <source>
        <dbReference type="ARBA" id="ARBA00022448"/>
    </source>
</evidence>
<evidence type="ECO:0000256" key="9">
    <source>
        <dbReference type="ARBA" id="ARBA00022832"/>
    </source>
</evidence>
<dbReference type="PANTHER" id="PTHR12245:SF5">
    <property type="entry name" value="SPRY DOMAIN-CONTAINING SOCS BOX PROTEIN 3"/>
    <property type="match status" value="1"/>
</dbReference>
<dbReference type="InterPro" id="IPR036736">
    <property type="entry name" value="ACP-like_sf"/>
</dbReference>